<name>G3HX66_CRIGR</name>
<reference evidence="2" key="1">
    <citation type="journal article" date="2011" name="Nat. Biotechnol.">
        <title>The genomic sequence of the Chinese hamster ovary (CHO)-K1 cell line.</title>
        <authorList>
            <person name="Xu X."/>
            <person name="Nagarajan H."/>
            <person name="Lewis N.E."/>
            <person name="Pan S."/>
            <person name="Cai Z."/>
            <person name="Liu X."/>
            <person name="Chen W."/>
            <person name="Xie M."/>
            <person name="Wang W."/>
            <person name="Hammond S."/>
            <person name="Andersen M.R."/>
            <person name="Neff N."/>
            <person name="Passarelli B."/>
            <person name="Koh W."/>
            <person name="Fan H.C."/>
            <person name="Wang J."/>
            <person name="Gui Y."/>
            <person name="Lee K.H."/>
            <person name="Betenbaugh M.J."/>
            <person name="Quake S.R."/>
            <person name="Famili I."/>
            <person name="Palsson B.O."/>
            <person name="Wang J."/>
        </authorList>
    </citation>
    <scope>NUCLEOTIDE SEQUENCE [LARGE SCALE GENOMIC DNA]</scope>
    <source>
        <strain evidence="2">CHO K1 cell line</strain>
    </source>
</reference>
<dbReference type="InParanoid" id="G3HX66"/>
<gene>
    <name evidence="1" type="ORF">I79_015583</name>
</gene>
<dbReference type="Proteomes" id="UP000001075">
    <property type="component" value="Unassembled WGS sequence"/>
</dbReference>
<accession>G3HX66</accession>
<sequence>MGSELTELTKPLLPHPTSGSCEQVFLPPFPACSVLGAAVFSPSSPCPLPIPLESSPHSDTGQPWGS</sequence>
<proteinExistence type="predicted"/>
<dbReference type="AlphaFoldDB" id="G3HX66"/>
<evidence type="ECO:0000313" key="1">
    <source>
        <dbReference type="EMBL" id="EGV93604.1"/>
    </source>
</evidence>
<protein>
    <submittedName>
        <fullName evidence="1">Uncharacterized protein</fullName>
    </submittedName>
</protein>
<dbReference type="EMBL" id="JH000859">
    <property type="protein sequence ID" value="EGV93604.1"/>
    <property type="molecule type" value="Genomic_DNA"/>
</dbReference>
<organism evidence="1 2">
    <name type="scientific">Cricetulus griseus</name>
    <name type="common">Chinese hamster</name>
    <name type="synonym">Cricetulus barabensis griseus</name>
    <dbReference type="NCBI Taxonomy" id="10029"/>
    <lineage>
        <taxon>Eukaryota</taxon>
        <taxon>Metazoa</taxon>
        <taxon>Chordata</taxon>
        <taxon>Craniata</taxon>
        <taxon>Vertebrata</taxon>
        <taxon>Euteleostomi</taxon>
        <taxon>Mammalia</taxon>
        <taxon>Eutheria</taxon>
        <taxon>Euarchontoglires</taxon>
        <taxon>Glires</taxon>
        <taxon>Rodentia</taxon>
        <taxon>Myomorpha</taxon>
        <taxon>Muroidea</taxon>
        <taxon>Cricetidae</taxon>
        <taxon>Cricetinae</taxon>
        <taxon>Cricetulus</taxon>
    </lineage>
</organism>
<evidence type="ECO:0000313" key="2">
    <source>
        <dbReference type="Proteomes" id="UP000001075"/>
    </source>
</evidence>